<dbReference type="RefSeq" id="WP_351976657.1">
    <property type="nucleotide sequence ID" value="NZ_JBEPBX010000013.1"/>
</dbReference>
<protein>
    <submittedName>
        <fullName evidence="1">YdeI/OmpD-associated family protein</fullName>
    </submittedName>
</protein>
<name>A0ABV1UW35_9ACTN</name>
<proteinExistence type="predicted"/>
<dbReference type="EMBL" id="JBEPBX010000013">
    <property type="protein sequence ID" value="MER6614971.1"/>
    <property type="molecule type" value="Genomic_DNA"/>
</dbReference>
<organism evidence="1 2">
    <name type="scientific">Streptomyces xantholiticus</name>
    <dbReference type="NCBI Taxonomy" id="68285"/>
    <lineage>
        <taxon>Bacteria</taxon>
        <taxon>Bacillati</taxon>
        <taxon>Actinomycetota</taxon>
        <taxon>Actinomycetes</taxon>
        <taxon>Kitasatosporales</taxon>
        <taxon>Streptomycetaceae</taxon>
        <taxon>Streptomyces</taxon>
    </lineage>
</organism>
<accession>A0ABV1UW35</accession>
<reference evidence="1 2" key="1">
    <citation type="submission" date="2024-06" db="EMBL/GenBank/DDBJ databases">
        <title>The Natural Products Discovery Center: Release of the First 8490 Sequenced Strains for Exploring Actinobacteria Biosynthetic Diversity.</title>
        <authorList>
            <person name="Kalkreuter E."/>
            <person name="Kautsar S.A."/>
            <person name="Yang D."/>
            <person name="Bader C.D."/>
            <person name="Teijaro C.N."/>
            <person name="Fluegel L."/>
            <person name="Davis C.M."/>
            <person name="Simpson J.R."/>
            <person name="Lauterbach L."/>
            <person name="Steele A.D."/>
            <person name="Gui C."/>
            <person name="Meng S."/>
            <person name="Li G."/>
            <person name="Viehrig K."/>
            <person name="Ye F."/>
            <person name="Su P."/>
            <person name="Kiefer A.F."/>
            <person name="Nichols A."/>
            <person name="Cepeda A.J."/>
            <person name="Yan W."/>
            <person name="Fan B."/>
            <person name="Jiang Y."/>
            <person name="Adhikari A."/>
            <person name="Zheng C.-J."/>
            <person name="Schuster L."/>
            <person name="Cowan T.M."/>
            <person name="Smanski M.J."/>
            <person name="Chevrette M.G."/>
            <person name="De Carvalho L.P.S."/>
            <person name="Shen B."/>
        </authorList>
    </citation>
    <scope>NUCLEOTIDE SEQUENCE [LARGE SCALE GENOMIC DNA]</scope>
    <source>
        <strain evidence="1 2">NPDC000837</strain>
    </source>
</reference>
<evidence type="ECO:0000313" key="1">
    <source>
        <dbReference type="EMBL" id="MER6614971.1"/>
    </source>
</evidence>
<comment type="caution">
    <text evidence="1">The sequence shown here is derived from an EMBL/GenBank/DDBJ whole genome shotgun (WGS) entry which is preliminary data.</text>
</comment>
<dbReference type="Proteomes" id="UP001445472">
    <property type="component" value="Unassembled WGS sequence"/>
</dbReference>
<gene>
    <name evidence="1" type="ORF">ABT276_16680</name>
</gene>
<dbReference type="Pfam" id="PF13376">
    <property type="entry name" value="OmdA"/>
    <property type="match status" value="1"/>
</dbReference>
<sequence length="192" mass="20900">MDMMDGLPLLAFAGLPELEAWLEENHGTAPGLWVALAKKGSGVPSPSAGDVNDAALCFGWITGLRRSRDEVRYLQKITPRRPRSTWSQVNVKRVAELTAAGRMREPGLAEVAAAEADGRWEAAYASQREAEVPPDLAAALRENPPARETFESLGRSDRYQVVLGLLKARTDHTRRARLERTVAALAAGEKAS</sequence>
<keyword evidence="2" id="KW-1185">Reference proteome</keyword>
<evidence type="ECO:0000313" key="2">
    <source>
        <dbReference type="Proteomes" id="UP001445472"/>
    </source>
</evidence>